<dbReference type="NCBIfam" id="TIGR00762">
    <property type="entry name" value="DegV"/>
    <property type="match status" value="1"/>
</dbReference>
<dbReference type="PANTHER" id="PTHR33434">
    <property type="entry name" value="DEGV DOMAIN-CONTAINING PROTEIN DR_1986-RELATED"/>
    <property type="match status" value="1"/>
</dbReference>
<dbReference type="PANTHER" id="PTHR33434:SF2">
    <property type="entry name" value="FATTY ACID-BINDING PROTEIN TM_1468"/>
    <property type="match status" value="1"/>
</dbReference>
<dbReference type="Pfam" id="PF02645">
    <property type="entry name" value="DegV"/>
    <property type="match status" value="1"/>
</dbReference>
<evidence type="ECO:0000313" key="2">
    <source>
        <dbReference type="EMBL" id="REG11501.1"/>
    </source>
</evidence>
<dbReference type="InterPro" id="IPR003797">
    <property type="entry name" value="DegV"/>
</dbReference>
<organism evidence="2 3">
    <name type="scientific">Pelolinea submarina</name>
    <dbReference type="NCBI Taxonomy" id="913107"/>
    <lineage>
        <taxon>Bacteria</taxon>
        <taxon>Bacillati</taxon>
        <taxon>Chloroflexota</taxon>
        <taxon>Anaerolineae</taxon>
        <taxon>Anaerolineales</taxon>
        <taxon>Anaerolineaceae</taxon>
        <taxon>Pelolinea</taxon>
    </lineage>
</organism>
<gene>
    <name evidence="2" type="ORF">DFR64_1390</name>
</gene>
<dbReference type="EMBL" id="QUMS01000001">
    <property type="protein sequence ID" value="REG11501.1"/>
    <property type="molecule type" value="Genomic_DNA"/>
</dbReference>
<dbReference type="OrthoDB" id="9780660at2"/>
<evidence type="ECO:0000256" key="1">
    <source>
        <dbReference type="ARBA" id="ARBA00023121"/>
    </source>
</evidence>
<protein>
    <submittedName>
        <fullName evidence="2">DegV family protein with EDD domain</fullName>
    </submittedName>
</protein>
<dbReference type="Gene3D" id="3.30.1180.10">
    <property type="match status" value="1"/>
</dbReference>
<accession>A0A347ZRL2</accession>
<evidence type="ECO:0000313" key="3">
    <source>
        <dbReference type="Proteomes" id="UP000256388"/>
    </source>
</evidence>
<comment type="caution">
    <text evidence="2">The sequence shown here is derived from an EMBL/GenBank/DDBJ whole genome shotgun (WGS) entry which is preliminary data.</text>
</comment>
<reference evidence="2 3" key="1">
    <citation type="submission" date="2018-08" db="EMBL/GenBank/DDBJ databases">
        <title>Genomic Encyclopedia of Type Strains, Phase IV (KMG-IV): sequencing the most valuable type-strain genomes for metagenomic binning, comparative biology and taxonomic classification.</title>
        <authorList>
            <person name="Goeker M."/>
        </authorList>
    </citation>
    <scope>NUCLEOTIDE SEQUENCE [LARGE SCALE GENOMIC DNA]</scope>
    <source>
        <strain evidence="2 3">DSM 23923</strain>
    </source>
</reference>
<keyword evidence="1" id="KW-0446">Lipid-binding</keyword>
<dbReference type="PROSITE" id="PS51482">
    <property type="entry name" value="DEGV"/>
    <property type="match status" value="1"/>
</dbReference>
<keyword evidence="3" id="KW-1185">Reference proteome</keyword>
<name>A0A347ZRL2_9CHLR</name>
<proteinExistence type="predicted"/>
<dbReference type="InterPro" id="IPR050270">
    <property type="entry name" value="DegV_domain_contain"/>
</dbReference>
<dbReference type="InterPro" id="IPR043168">
    <property type="entry name" value="DegV_C"/>
</dbReference>
<dbReference type="GO" id="GO:0008289">
    <property type="term" value="F:lipid binding"/>
    <property type="evidence" value="ECO:0007669"/>
    <property type="project" value="UniProtKB-KW"/>
</dbReference>
<dbReference type="Proteomes" id="UP000256388">
    <property type="component" value="Unassembled WGS sequence"/>
</dbReference>
<dbReference type="AlphaFoldDB" id="A0A347ZRL2"/>
<dbReference type="SUPFAM" id="SSF82549">
    <property type="entry name" value="DAK1/DegV-like"/>
    <property type="match status" value="1"/>
</dbReference>
<dbReference type="Gene3D" id="3.40.50.10170">
    <property type="match status" value="1"/>
</dbReference>
<dbReference type="RefSeq" id="WP_116224630.1">
    <property type="nucleotide sequence ID" value="NZ_AP018437.1"/>
</dbReference>
<sequence length="279" mass="31360">MLKIVMDTAGDLPSGWQEKYDIDLIPINIIHNGQNYLQGIDIHYDDFYRIMETSDVLPSTSQPTPYQFVDFYRKIAKPEDTVLSIHVTEKLSGTMDSARKAVEELKGELNIIPFDSASGTICMGMMAREAREMDRAGKTIENILARLDVIRRQMELVFTVDTLKFASMSGRVKHLQFALASMLNVKPIIELKNGLLEMGEKVRSRNKSIDLLIEKMRKKFNGQRIIIGVLHAHDPQSGIELMEKVICQLNCTEAIFSEISISLAAHFGPGTLGLAAYPE</sequence>